<dbReference type="AlphaFoldDB" id="A0A2U1ZWQ4"/>
<evidence type="ECO:0000256" key="2">
    <source>
        <dbReference type="ARBA" id="ARBA00022737"/>
    </source>
</evidence>
<dbReference type="InterPro" id="IPR050179">
    <property type="entry name" value="Trans_hexapeptide_repeat"/>
</dbReference>
<dbReference type="EMBL" id="PYHR01000002">
    <property type="protein sequence ID" value="PWD51373.1"/>
    <property type="molecule type" value="Genomic_DNA"/>
</dbReference>
<dbReference type="InterPro" id="IPR001451">
    <property type="entry name" value="Hexapep"/>
</dbReference>
<comment type="caution">
    <text evidence="4">The sequence shown here is derived from an EMBL/GenBank/DDBJ whole genome shotgun (WGS) entry which is preliminary data.</text>
</comment>
<evidence type="ECO:0000256" key="1">
    <source>
        <dbReference type="ARBA" id="ARBA00022679"/>
    </source>
</evidence>
<dbReference type="PROSITE" id="PS00101">
    <property type="entry name" value="HEXAPEP_TRANSFERASES"/>
    <property type="match status" value="2"/>
</dbReference>
<evidence type="ECO:0000313" key="4">
    <source>
        <dbReference type="EMBL" id="PWD51373.1"/>
    </source>
</evidence>
<accession>A0A2U1ZWQ4</accession>
<sequence>MGREVSVARSTPVHGVDGESGDAPSRFLRGLTDRDGSGTRSSRAERSCPAVRSCVMFSERPRTPLPTTSVRDADLGSPTPGNIPGIHGVGRGSRHPRGTRVEKAEAPTEGTAMARRRGRIEFENDRGEVVHYARHENGGGLVSPKAEVPDDVIVVPGAYVEAGARIGAGSRLKAGGWIDENAQLGRAVVVAENVHVGPDARIGDLVRLGRGVKIGAGAVVGAGVRVEDDVHVAPGVTIRPGALVKSSVVRAA</sequence>
<evidence type="ECO:0000313" key="5">
    <source>
        <dbReference type="Proteomes" id="UP000245166"/>
    </source>
</evidence>
<dbReference type="InterPro" id="IPR018357">
    <property type="entry name" value="Hexapep_transf_CS"/>
</dbReference>
<reference evidence="4 5" key="1">
    <citation type="submission" date="2018-03" db="EMBL/GenBank/DDBJ databases">
        <title>Genome assembly of novel Miniimonas species PCH200.</title>
        <authorList>
            <person name="Thakur V."/>
            <person name="Kumar V."/>
            <person name="Singh D."/>
        </authorList>
    </citation>
    <scope>NUCLEOTIDE SEQUENCE [LARGE SCALE GENOMIC DNA]</scope>
    <source>
        <strain evidence="4 5">PCH200</strain>
    </source>
</reference>
<keyword evidence="5" id="KW-1185">Reference proteome</keyword>
<protein>
    <recommendedName>
        <fullName evidence="6">2,3,4,5-tetrahydropyridine-2,6-dicarboxylate N-acetyltransferase</fullName>
    </recommendedName>
</protein>
<evidence type="ECO:0008006" key="6">
    <source>
        <dbReference type="Google" id="ProtNLM"/>
    </source>
</evidence>
<name>A0A2U1ZWQ4_9MICO</name>
<keyword evidence="1" id="KW-0808">Transferase</keyword>
<gene>
    <name evidence="4" type="ORF">C8046_12585</name>
</gene>
<dbReference type="InterPro" id="IPR011004">
    <property type="entry name" value="Trimer_LpxA-like_sf"/>
</dbReference>
<organism evidence="4 5">
    <name type="scientific">Serinibacter arcticus</name>
    <dbReference type="NCBI Taxonomy" id="1655435"/>
    <lineage>
        <taxon>Bacteria</taxon>
        <taxon>Bacillati</taxon>
        <taxon>Actinomycetota</taxon>
        <taxon>Actinomycetes</taxon>
        <taxon>Micrococcales</taxon>
        <taxon>Beutenbergiaceae</taxon>
        <taxon>Serinibacter</taxon>
    </lineage>
</organism>
<feature type="region of interest" description="Disordered" evidence="3">
    <location>
        <begin position="60"/>
        <end position="112"/>
    </location>
</feature>
<dbReference type="Proteomes" id="UP000245166">
    <property type="component" value="Unassembled WGS sequence"/>
</dbReference>
<dbReference type="Pfam" id="PF00132">
    <property type="entry name" value="Hexapep"/>
    <property type="match status" value="1"/>
</dbReference>
<proteinExistence type="predicted"/>
<keyword evidence="2" id="KW-0677">Repeat</keyword>
<feature type="region of interest" description="Disordered" evidence="3">
    <location>
        <begin position="1"/>
        <end position="48"/>
    </location>
</feature>
<dbReference type="SUPFAM" id="SSF51161">
    <property type="entry name" value="Trimeric LpxA-like enzymes"/>
    <property type="match status" value="1"/>
</dbReference>
<dbReference type="Gene3D" id="2.160.10.10">
    <property type="entry name" value="Hexapeptide repeat proteins"/>
    <property type="match status" value="2"/>
</dbReference>
<dbReference type="PANTHER" id="PTHR43300">
    <property type="entry name" value="ACETYLTRANSFERASE"/>
    <property type="match status" value="1"/>
</dbReference>
<evidence type="ECO:0000256" key="3">
    <source>
        <dbReference type="SAM" id="MobiDB-lite"/>
    </source>
</evidence>
<dbReference type="GO" id="GO:0016740">
    <property type="term" value="F:transferase activity"/>
    <property type="evidence" value="ECO:0007669"/>
    <property type="project" value="UniProtKB-KW"/>
</dbReference>
<feature type="compositionally biased region" description="Basic and acidic residues" evidence="3">
    <location>
        <begin position="31"/>
        <end position="46"/>
    </location>
</feature>